<evidence type="ECO:0000256" key="1">
    <source>
        <dbReference type="SAM" id="Coils"/>
    </source>
</evidence>
<keyword evidence="1" id="KW-0175">Coiled coil</keyword>
<evidence type="ECO:0000313" key="3">
    <source>
        <dbReference type="Proteomes" id="UP000663891"/>
    </source>
</evidence>
<dbReference type="OrthoDB" id="10024607at2759"/>
<dbReference type="SUPFAM" id="SSF69322">
    <property type="entry name" value="Tricorn protease domain 2"/>
    <property type="match status" value="1"/>
</dbReference>
<organism evidence="2 3">
    <name type="scientific">Adineta steineri</name>
    <dbReference type="NCBI Taxonomy" id="433720"/>
    <lineage>
        <taxon>Eukaryota</taxon>
        <taxon>Metazoa</taxon>
        <taxon>Spiralia</taxon>
        <taxon>Gnathifera</taxon>
        <taxon>Rotifera</taxon>
        <taxon>Eurotatoria</taxon>
        <taxon>Bdelloidea</taxon>
        <taxon>Adinetida</taxon>
        <taxon>Adinetidae</taxon>
        <taxon>Adineta</taxon>
    </lineage>
</organism>
<dbReference type="AlphaFoldDB" id="A0A813X6K4"/>
<proteinExistence type="predicted"/>
<dbReference type="Proteomes" id="UP000663891">
    <property type="component" value="Unassembled WGS sequence"/>
</dbReference>
<feature type="coiled-coil region" evidence="1">
    <location>
        <begin position="84"/>
        <end position="125"/>
    </location>
</feature>
<accession>A0A813X6K4</accession>
<sequence length="441" mass="52211">MAFSSSQNLTQQFDDLMFEYSTLKDTLSRPPSYESLTENTNLIHKIDQWETDTIRQVKETAEQIREKIRRRSDTIATDRFTTEFQQLTEQLQNTRQTHNFTESRIQQLTTQLNDLKLQVDDSLLATAEIRLVPIDWTKYLYIVNKPQQQQQQQQQQQIGRNQRTIYFDRLTTIRPQISLDVKGAEWHILGTASSPNSTFLHYQHTKKNKRLSIVDFQGQQKTIPWHEDQSIWDSCWSSFLNKFIILGDNRLYTYDDNDELTTSNSIKRLKEVKPRRNNMEFLRCFCSNETLFITYDERNTSIDEYNMNQWTMSRIYENIIKQNEIIISITISVINPNLIGLIILDDKQQWHFELRDRSMTFILAIQLDKSEFNRRLVSLPNSSMNWLIIHTGSKFFTIIDENAQAKEVIECAENIDLATYIPDKHCLVTLTQKSKLKFFDL</sequence>
<dbReference type="EMBL" id="CAJNON010000048">
    <property type="protein sequence ID" value="CAF0867183.1"/>
    <property type="molecule type" value="Genomic_DNA"/>
</dbReference>
<gene>
    <name evidence="2" type="ORF">VCS650_LOCUS7519</name>
</gene>
<name>A0A813X6K4_9BILA</name>
<reference evidence="2" key="1">
    <citation type="submission" date="2021-02" db="EMBL/GenBank/DDBJ databases">
        <authorList>
            <person name="Nowell W R."/>
        </authorList>
    </citation>
    <scope>NUCLEOTIDE SEQUENCE</scope>
</reference>
<evidence type="ECO:0000313" key="2">
    <source>
        <dbReference type="EMBL" id="CAF0867183.1"/>
    </source>
</evidence>
<comment type="caution">
    <text evidence="2">The sequence shown here is derived from an EMBL/GenBank/DDBJ whole genome shotgun (WGS) entry which is preliminary data.</text>
</comment>
<protein>
    <submittedName>
        <fullName evidence="2">Uncharacterized protein</fullName>
    </submittedName>
</protein>